<dbReference type="Proteomes" id="UP001500363">
    <property type="component" value="Unassembled WGS sequence"/>
</dbReference>
<reference evidence="2 3" key="1">
    <citation type="journal article" date="2019" name="Int. J. Syst. Evol. Microbiol.">
        <title>The Global Catalogue of Microorganisms (GCM) 10K type strain sequencing project: providing services to taxonomists for standard genome sequencing and annotation.</title>
        <authorList>
            <consortium name="The Broad Institute Genomics Platform"/>
            <consortium name="The Broad Institute Genome Sequencing Center for Infectious Disease"/>
            <person name="Wu L."/>
            <person name="Ma J."/>
        </authorList>
    </citation>
    <scope>NUCLEOTIDE SEQUENCE [LARGE SCALE GENOMIC DNA]</scope>
    <source>
        <strain evidence="2 3">JCM 14303</strain>
    </source>
</reference>
<feature type="transmembrane region" description="Helical" evidence="1">
    <location>
        <begin position="54"/>
        <end position="72"/>
    </location>
</feature>
<organism evidence="2 3">
    <name type="scientific">Kribbella lupini</name>
    <dbReference type="NCBI Taxonomy" id="291602"/>
    <lineage>
        <taxon>Bacteria</taxon>
        <taxon>Bacillati</taxon>
        <taxon>Actinomycetota</taxon>
        <taxon>Actinomycetes</taxon>
        <taxon>Propionibacteriales</taxon>
        <taxon>Kribbellaceae</taxon>
        <taxon>Kribbella</taxon>
    </lineage>
</organism>
<name>A0ABN2AVA4_9ACTN</name>
<evidence type="ECO:0008006" key="4">
    <source>
        <dbReference type="Google" id="ProtNLM"/>
    </source>
</evidence>
<feature type="transmembrane region" description="Helical" evidence="1">
    <location>
        <begin position="26"/>
        <end position="47"/>
    </location>
</feature>
<keyword evidence="1" id="KW-1133">Transmembrane helix</keyword>
<protein>
    <recommendedName>
        <fullName evidence="4">PrgI family protein</fullName>
    </recommendedName>
</protein>
<evidence type="ECO:0000313" key="3">
    <source>
        <dbReference type="Proteomes" id="UP001500363"/>
    </source>
</evidence>
<dbReference type="RefSeq" id="WP_344174672.1">
    <property type="nucleotide sequence ID" value="NZ_BAAANC010000002.1"/>
</dbReference>
<evidence type="ECO:0000256" key="1">
    <source>
        <dbReference type="SAM" id="Phobius"/>
    </source>
</evidence>
<proteinExistence type="predicted"/>
<evidence type="ECO:0000313" key="2">
    <source>
        <dbReference type="EMBL" id="GAA1527022.1"/>
    </source>
</evidence>
<keyword evidence="3" id="KW-1185">Reference proteome</keyword>
<comment type="caution">
    <text evidence="2">The sequence shown here is derived from an EMBL/GenBank/DDBJ whole genome shotgun (WGS) entry which is preliminary data.</text>
</comment>
<accession>A0ABN2AVA4</accession>
<keyword evidence="1" id="KW-0472">Membrane</keyword>
<dbReference type="EMBL" id="BAAANC010000002">
    <property type="protein sequence ID" value="GAA1527022.1"/>
    <property type="molecule type" value="Genomic_DNA"/>
</dbReference>
<sequence length="118" mass="13077">MRSDREIAEMLAEREDPTEVGTGDKVYAIFYLASVVAVPVVVLCWAFELLGSREVYYAIPLFAAGATPWLLISDLCESHDRSPYSLLGLRTQLWLHLGGALPSALRTLRGVRAAVTRR</sequence>
<gene>
    <name evidence="2" type="ORF">GCM10009741_30860</name>
</gene>
<keyword evidence="1" id="KW-0812">Transmembrane</keyword>